<proteinExistence type="predicted"/>
<reference evidence="2" key="1">
    <citation type="journal article" date="2023" name="G3 (Bethesda)">
        <title>Genome assembly and association tests identify interacting loci associated with vigor, precocity, and sex in interspecific pistachio rootstocks.</title>
        <authorList>
            <person name="Palmer W."/>
            <person name="Jacygrad E."/>
            <person name="Sagayaradj S."/>
            <person name="Cavanaugh K."/>
            <person name="Han R."/>
            <person name="Bertier L."/>
            <person name="Beede B."/>
            <person name="Kafkas S."/>
            <person name="Golino D."/>
            <person name="Preece J."/>
            <person name="Michelmore R."/>
        </authorList>
    </citation>
    <scope>NUCLEOTIDE SEQUENCE [LARGE SCALE GENOMIC DNA]</scope>
</reference>
<name>A0ACC1B7R0_9ROSI</name>
<protein>
    <submittedName>
        <fullName evidence="1">Uncharacterized protein</fullName>
    </submittedName>
</protein>
<sequence>MNEGGGSGPKVEAAAAALAWKQKTLMKESFPYVYSILELSLCLSIVLRKEGPRALYKAWLSSVIGVIPFVGLNFVVYESINNWLIKAMPFGLLLELLTKQSLNPPQVFCQRMQMVGWKKLGHSRIFWHD</sequence>
<dbReference type="EMBL" id="CM047902">
    <property type="protein sequence ID" value="KAJ0094993.1"/>
    <property type="molecule type" value="Genomic_DNA"/>
</dbReference>
<accession>A0ACC1B7R0</accession>
<dbReference type="Proteomes" id="UP001164250">
    <property type="component" value="Chromosome 6"/>
</dbReference>
<evidence type="ECO:0000313" key="2">
    <source>
        <dbReference type="Proteomes" id="UP001164250"/>
    </source>
</evidence>
<comment type="caution">
    <text evidence="1">The sequence shown here is derived from an EMBL/GenBank/DDBJ whole genome shotgun (WGS) entry which is preliminary data.</text>
</comment>
<keyword evidence="2" id="KW-1185">Reference proteome</keyword>
<evidence type="ECO:0000313" key="1">
    <source>
        <dbReference type="EMBL" id="KAJ0094993.1"/>
    </source>
</evidence>
<gene>
    <name evidence="1" type="ORF">Patl1_14933</name>
</gene>
<organism evidence="1 2">
    <name type="scientific">Pistacia atlantica</name>
    <dbReference type="NCBI Taxonomy" id="434234"/>
    <lineage>
        <taxon>Eukaryota</taxon>
        <taxon>Viridiplantae</taxon>
        <taxon>Streptophyta</taxon>
        <taxon>Embryophyta</taxon>
        <taxon>Tracheophyta</taxon>
        <taxon>Spermatophyta</taxon>
        <taxon>Magnoliopsida</taxon>
        <taxon>eudicotyledons</taxon>
        <taxon>Gunneridae</taxon>
        <taxon>Pentapetalae</taxon>
        <taxon>rosids</taxon>
        <taxon>malvids</taxon>
        <taxon>Sapindales</taxon>
        <taxon>Anacardiaceae</taxon>
        <taxon>Pistacia</taxon>
    </lineage>
</organism>